<reference evidence="9" key="2">
    <citation type="submission" date="2007-04" db="EMBL/GenBank/DDBJ databases">
        <title>The genome of the human body louse.</title>
        <authorList>
            <consortium name="The Human Body Louse Genome Consortium"/>
            <person name="Kirkness E."/>
            <person name="Walenz B."/>
            <person name="Hass B."/>
            <person name="Bruggner R."/>
            <person name="Strausberg R."/>
        </authorList>
    </citation>
    <scope>NUCLEOTIDE SEQUENCE</scope>
    <source>
        <strain evidence="9">USDA</strain>
    </source>
</reference>
<feature type="repeat" description="RCC1" evidence="7">
    <location>
        <begin position="259"/>
        <end position="310"/>
    </location>
</feature>
<dbReference type="Gene3D" id="3.90.1750.10">
    <property type="entry name" value="Hect, E3 ligase catalytic domains"/>
    <property type="match status" value="1"/>
</dbReference>
<sequence length="1044" mass="117889">MYCWGSTVHGELGLGGIEHDQIFAPIEHTFKYASNVSQVTMGENHTVMLTKSGEVFSCGNNDLDQLGHKKQRTKPEKVEGLDFYRITKISCGGNHTLAFNEWGQLFGWGSDSHGQLGFNGTTQPLPKIIKSLATFHIVQISCGKNHSLALTNNGELYSWGGNYDGQLGLGMRSEYEKQPTLIKSLLGIPIAFIACGSNHSFALSKSGAIYGWGKNTYGQLGLNDEENKLHPTQLKTLRSIRVKYIACGEDFSAFLSADGGVFTCGAGMYGQLGHGSTSNEILPRKIMELMGSTVTQVSCGKRHTLALVPSRGRVYSFGLGGGGQLGTRVKTNCSTPQVVLGPWVSPSGVPVITDKKKTSENVLVTHIFSGGNQSFVTVVPYKANIHPEDNRIFKEKTQILTIKPDKISQCRKTKPGDPVDEDLFLYMETVFRSQAAINGSFLLSNDDHYCCTVKNHGVDLNKAENIFSEIARIENQSICDLIWDGLTEHVIPSLPLNPVDIESLRCYLILPLYHQFENPRNCDKLQAVFGKKLLGIKSDCSKIIGLWWSVMTSDYFERLVRLYKDVVSYHLRSLKPEQENKYFAESTIVALDVLAFLNGLNNSVENLKVPYDTFYLPELRDVIDVRVDYVKWLADNSAPGTKLFFCNYPFLFDAEAKTSLLQTDQVLQMQTAMSQALPRLVTQLFAPFIGMSGEQFLTLHVTRENIVQNTIDQLANYDSRDLKKPLRVKFLGEEAEDAGGVRKEFFMLVLREVLDPKYGMFKNYDETRTIWFSEVSFEDELMYFLIGLLCGLAIYNQTIIDLPFPLALYKKLLHEKVTLKDLKGLSPTLAKSLQDLLDYTEPDLPDVFCLTFDITRDIFGEIKSMPLKENGSKIIVTQENKKEFVDLYVDFILNKSVHQHFTAFFNGFHKVCGGKVLGLFHSQELMTLVVGNENYDWEEFERNAEYKNGYTKKDHTIKLFWEVFHELPLEEKKNFLLFLTGSDRIPLQGMKAITIYIQPTNDEKYLPVAHTCFNLLDLPRYKTKERLKYKLCQAIKQNQGFSLV</sequence>
<keyword evidence="4" id="KW-0677">Repeat</keyword>
<dbReference type="PROSITE" id="PS50012">
    <property type="entry name" value="RCC1_3"/>
    <property type="match status" value="7"/>
</dbReference>
<dbReference type="Pfam" id="PF00632">
    <property type="entry name" value="HECT"/>
    <property type="match status" value="1"/>
</dbReference>
<dbReference type="FunFam" id="3.30.2160.10:FF:000004">
    <property type="entry name" value="probable E3 ubiquitin-protein ligase HERC4 isoform X1"/>
    <property type="match status" value="1"/>
</dbReference>
<dbReference type="PROSITE" id="PS50237">
    <property type="entry name" value="HECT"/>
    <property type="match status" value="1"/>
</dbReference>
<dbReference type="CTD" id="8236782"/>
<dbReference type="EMBL" id="AAZO01002030">
    <property type="status" value="NOT_ANNOTATED_CDS"/>
    <property type="molecule type" value="Genomic_DNA"/>
</dbReference>
<dbReference type="GO" id="GO:0009966">
    <property type="term" value="P:regulation of signal transduction"/>
    <property type="evidence" value="ECO:0007669"/>
    <property type="project" value="UniProtKB-ARBA"/>
</dbReference>
<dbReference type="OrthoDB" id="5981550at2759"/>
<dbReference type="EnsemblMetazoa" id="PHUM175050-RA">
    <property type="protein sequence ID" value="PHUM175050-PA"/>
    <property type="gene ID" value="PHUM175050"/>
</dbReference>
<keyword evidence="11" id="KW-1185">Reference proteome</keyword>
<dbReference type="eggNOG" id="KOG0941">
    <property type="taxonomic scope" value="Eukaryota"/>
</dbReference>
<dbReference type="GO" id="GO:0004842">
    <property type="term" value="F:ubiquitin-protein transferase activity"/>
    <property type="evidence" value="ECO:0007669"/>
    <property type="project" value="InterPro"/>
</dbReference>
<evidence type="ECO:0000256" key="6">
    <source>
        <dbReference type="PROSITE-ProRule" id="PRU00104"/>
    </source>
</evidence>
<dbReference type="SUPFAM" id="SSF50985">
    <property type="entry name" value="RCC1/BLIP-II"/>
    <property type="match status" value="1"/>
</dbReference>
<comment type="subcellular location">
    <subcellularLocation>
        <location evidence="1">Cytoplasm</location>
    </subcellularLocation>
</comment>
<dbReference type="Gene3D" id="3.30.2410.10">
    <property type="entry name" value="Hect, E3 ligase catalytic domain"/>
    <property type="match status" value="1"/>
</dbReference>
<dbReference type="PANTHER" id="PTHR45622">
    <property type="entry name" value="UBIQUITIN-PROTEIN LIGASE E3A-RELATED"/>
    <property type="match status" value="1"/>
</dbReference>
<feature type="repeat" description="RCC1" evidence="7">
    <location>
        <begin position="207"/>
        <end position="258"/>
    </location>
</feature>
<evidence type="ECO:0000256" key="7">
    <source>
        <dbReference type="PROSITE-ProRule" id="PRU00235"/>
    </source>
</evidence>
<feature type="repeat" description="RCC1" evidence="7">
    <location>
        <begin position="312"/>
        <end position="380"/>
    </location>
</feature>
<feature type="repeat" description="RCC1" evidence="7">
    <location>
        <begin position="1"/>
        <end position="52"/>
    </location>
</feature>
<organism>
    <name type="scientific">Pediculus humanus subsp. corporis</name>
    <name type="common">Body louse</name>
    <dbReference type="NCBI Taxonomy" id="121224"/>
    <lineage>
        <taxon>Eukaryota</taxon>
        <taxon>Metazoa</taxon>
        <taxon>Ecdysozoa</taxon>
        <taxon>Arthropoda</taxon>
        <taxon>Hexapoda</taxon>
        <taxon>Insecta</taxon>
        <taxon>Pterygota</taxon>
        <taxon>Neoptera</taxon>
        <taxon>Paraneoptera</taxon>
        <taxon>Psocodea</taxon>
        <taxon>Troctomorpha</taxon>
        <taxon>Phthiraptera</taxon>
        <taxon>Anoplura</taxon>
        <taxon>Pediculidae</taxon>
        <taxon>Pediculus</taxon>
    </lineage>
</organism>
<dbReference type="Gene3D" id="3.30.2160.10">
    <property type="entry name" value="Hect, E3 ligase catalytic domain"/>
    <property type="match status" value="1"/>
</dbReference>
<gene>
    <name evidence="10" type="primary">8236782</name>
    <name evidence="9" type="ORF">Phum_PHUM175050</name>
</gene>
<accession>E0VG83</accession>
<dbReference type="InterPro" id="IPR000569">
    <property type="entry name" value="HECT_dom"/>
</dbReference>
<evidence type="ECO:0000256" key="3">
    <source>
        <dbReference type="ARBA" id="ARBA00022679"/>
    </source>
</evidence>
<dbReference type="InParanoid" id="E0VG83"/>
<proteinExistence type="predicted"/>
<dbReference type="SMART" id="SM00119">
    <property type="entry name" value="HECTc"/>
    <property type="match status" value="1"/>
</dbReference>
<dbReference type="HOGENOM" id="CLU_002173_5_3_1"/>
<protein>
    <submittedName>
        <fullName evidence="9 10">Hect E3 ubiquitin ligase, putative</fullName>
    </submittedName>
</protein>
<dbReference type="EMBL" id="DS235132">
    <property type="protein sequence ID" value="EEB12389.1"/>
    <property type="molecule type" value="Genomic_DNA"/>
</dbReference>
<keyword evidence="5 6" id="KW-0833">Ubl conjugation pathway</keyword>
<evidence type="ECO:0000256" key="2">
    <source>
        <dbReference type="ARBA" id="ARBA00022490"/>
    </source>
</evidence>
<dbReference type="GO" id="GO:0005737">
    <property type="term" value="C:cytoplasm"/>
    <property type="evidence" value="ECO:0007669"/>
    <property type="project" value="UniProtKB-SubCell"/>
</dbReference>
<feature type="repeat" description="RCC1" evidence="7">
    <location>
        <begin position="154"/>
        <end position="206"/>
    </location>
</feature>
<dbReference type="KEGG" id="phu:Phum_PHUM175050"/>
<dbReference type="InterPro" id="IPR009091">
    <property type="entry name" value="RCC1/BLIP-II"/>
</dbReference>
<keyword evidence="2" id="KW-0963">Cytoplasm</keyword>
<feature type="repeat" description="RCC1" evidence="7">
    <location>
        <begin position="53"/>
        <end position="102"/>
    </location>
</feature>
<dbReference type="PRINTS" id="PR00633">
    <property type="entry name" value="RCCNDNSATION"/>
</dbReference>
<evidence type="ECO:0000256" key="1">
    <source>
        <dbReference type="ARBA" id="ARBA00004496"/>
    </source>
</evidence>
<dbReference type="STRING" id="121224.E0VG83"/>
<dbReference type="CDD" id="cd00078">
    <property type="entry name" value="HECTc"/>
    <property type="match status" value="1"/>
</dbReference>
<dbReference type="InterPro" id="IPR000408">
    <property type="entry name" value="Reg_chr_condens"/>
</dbReference>
<dbReference type="FunCoup" id="E0VG83">
    <property type="interactions" value="1733"/>
</dbReference>
<reference evidence="9" key="1">
    <citation type="submission" date="2007-04" db="EMBL/GenBank/DDBJ databases">
        <title>Annotation of Pediculus humanus corporis strain USDA.</title>
        <authorList>
            <person name="Kirkness E."/>
            <person name="Hannick L."/>
            <person name="Hass B."/>
            <person name="Bruggner R."/>
            <person name="Lawson D."/>
            <person name="Bidwell S."/>
            <person name="Joardar V."/>
            <person name="Caler E."/>
            <person name="Walenz B."/>
            <person name="Inman J."/>
            <person name="Schobel S."/>
            <person name="Galinsky K."/>
            <person name="Amedeo P."/>
            <person name="Strausberg R."/>
        </authorList>
    </citation>
    <scope>NUCLEOTIDE SEQUENCE</scope>
    <source>
        <strain evidence="9">USDA</strain>
    </source>
</reference>
<name>E0VG83_PEDHC</name>
<dbReference type="GeneID" id="8236782"/>
<dbReference type="GO" id="GO:0016874">
    <property type="term" value="F:ligase activity"/>
    <property type="evidence" value="ECO:0007669"/>
    <property type="project" value="UniProtKB-KW"/>
</dbReference>
<evidence type="ECO:0000256" key="5">
    <source>
        <dbReference type="ARBA" id="ARBA00022786"/>
    </source>
</evidence>
<dbReference type="AlphaFoldDB" id="E0VG83"/>
<dbReference type="FunFam" id="3.30.2410.10:FF:000003">
    <property type="entry name" value="probable E3 ubiquitin-protein ligase HERC4 isoform X1"/>
    <property type="match status" value="1"/>
</dbReference>
<feature type="domain" description="HECT" evidence="8">
    <location>
        <begin position="718"/>
        <end position="1044"/>
    </location>
</feature>
<dbReference type="InterPro" id="IPR051709">
    <property type="entry name" value="Ub-ligase/GTPase-reg"/>
</dbReference>
<dbReference type="RefSeq" id="XP_002425127.1">
    <property type="nucleotide sequence ID" value="XM_002425082.1"/>
</dbReference>
<dbReference type="PANTHER" id="PTHR45622:SF76">
    <property type="entry name" value="HECT AND RLD DOMAIN CONTAINING E3 UBIQUITIN LIGASE 4, ISOFORM C"/>
    <property type="match status" value="1"/>
</dbReference>
<dbReference type="InterPro" id="IPR035983">
    <property type="entry name" value="Hect_E3_ubiquitin_ligase"/>
</dbReference>
<evidence type="ECO:0000313" key="11">
    <source>
        <dbReference type="Proteomes" id="UP000009046"/>
    </source>
</evidence>
<feature type="repeat" description="RCC1" evidence="7">
    <location>
        <begin position="103"/>
        <end position="153"/>
    </location>
</feature>
<keyword evidence="3" id="KW-0808">Transferase</keyword>
<dbReference type="Proteomes" id="UP000009046">
    <property type="component" value="Unassembled WGS sequence"/>
</dbReference>
<reference evidence="10" key="3">
    <citation type="submission" date="2021-02" db="UniProtKB">
        <authorList>
            <consortium name="EnsemblMetazoa"/>
        </authorList>
    </citation>
    <scope>IDENTIFICATION</scope>
    <source>
        <strain evidence="10">USDA</strain>
    </source>
</reference>
<evidence type="ECO:0000313" key="9">
    <source>
        <dbReference type="EMBL" id="EEB12389.1"/>
    </source>
</evidence>
<keyword evidence="9" id="KW-0436">Ligase</keyword>
<evidence type="ECO:0000313" key="10">
    <source>
        <dbReference type="EnsemblMetazoa" id="PHUM175050-PA"/>
    </source>
</evidence>
<dbReference type="Pfam" id="PF25390">
    <property type="entry name" value="WD40_RLD"/>
    <property type="match status" value="1"/>
</dbReference>
<evidence type="ECO:0000256" key="4">
    <source>
        <dbReference type="ARBA" id="ARBA00022737"/>
    </source>
</evidence>
<dbReference type="OMA" id="FKSQACW"/>
<dbReference type="PROSITE" id="PS00626">
    <property type="entry name" value="RCC1_2"/>
    <property type="match status" value="3"/>
</dbReference>
<dbReference type="InterPro" id="IPR058923">
    <property type="entry name" value="RCC1-like_dom"/>
</dbReference>
<dbReference type="Gene3D" id="2.130.10.30">
    <property type="entry name" value="Regulator of chromosome condensation 1/beta-lactamase-inhibitor protein II"/>
    <property type="match status" value="2"/>
</dbReference>
<evidence type="ECO:0000259" key="8">
    <source>
        <dbReference type="PROSITE" id="PS50237"/>
    </source>
</evidence>
<dbReference type="VEuPathDB" id="VectorBase:PHUM175050"/>
<dbReference type="SUPFAM" id="SSF56204">
    <property type="entry name" value="Hect, E3 ligase catalytic domain"/>
    <property type="match status" value="1"/>
</dbReference>
<feature type="active site" description="Glycyl thioester intermediate" evidence="6">
    <location>
        <position position="1012"/>
    </location>
</feature>